<dbReference type="Pfam" id="PF19804">
    <property type="entry name" value="DUF6287"/>
    <property type="match status" value="1"/>
</dbReference>
<reference evidence="3 4" key="1">
    <citation type="submission" date="2018-11" db="EMBL/GenBank/DDBJ databases">
        <title>Species Designations Belie Phenotypic and Genotypic Heterogeneity in Oral Streptococci.</title>
        <authorList>
            <person name="Velsko I."/>
        </authorList>
    </citation>
    <scope>NUCLEOTIDE SEQUENCE [LARGE SCALE GENOMIC DNA]</scope>
    <source>
        <strain evidence="3 4">BCC12</strain>
    </source>
</reference>
<organism evidence="3 4">
    <name type="scientific">Streptococcus oralis</name>
    <dbReference type="NCBI Taxonomy" id="1303"/>
    <lineage>
        <taxon>Bacteria</taxon>
        <taxon>Bacillati</taxon>
        <taxon>Bacillota</taxon>
        <taxon>Bacilli</taxon>
        <taxon>Lactobacillales</taxon>
        <taxon>Streptococcaceae</taxon>
        <taxon>Streptococcus</taxon>
    </lineage>
</organism>
<evidence type="ECO:0000313" key="4">
    <source>
        <dbReference type="Proteomes" id="UP000280182"/>
    </source>
</evidence>
<proteinExistence type="predicted"/>
<dbReference type="EMBL" id="RJPJ01000003">
    <property type="protein sequence ID" value="RSJ67924.1"/>
    <property type="molecule type" value="Genomic_DNA"/>
</dbReference>
<dbReference type="AlphaFoldDB" id="A0A3R9KGH4"/>
<sequence>MNSSGDKLEKVKEANTEDEVSPVTQMNLSSLTWKSVAEKFAATASSSNQNTSGEMDINAIKNGDFSSIEGTWELPGGEGKLMFDKYGLISSDNQSIYLEGASIVNGYLIARIGQPTASATMYFIPAVSRLPDESDKTDRSDSTRDRMVFYQAHTSWGEADRFHYRVK</sequence>
<dbReference type="InterPro" id="IPR046254">
    <property type="entry name" value="DUF6287"/>
</dbReference>
<accession>A0A3R9KGH4</accession>
<evidence type="ECO:0000259" key="2">
    <source>
        <dbReference type="Pfam" id="PF19804"/>
    </source>
</evidence>
<evidence type="ECO:0000313" key="3">
    <source>
        <dbReference type="EMBL" id="RSJ67924.1"/>
    </source>
</evidence>
<dbReference type="OrthoDB" id="2136578at2"/>
<protein>
    <recommendedName>
        <fullName evidence="2">DUF6287 domain-containing protein</fullName>
    </recommendedName>
</protein>
<gene>
    <name evidence="3" type="ORF">D8802_02780</name>
</gene>
<feature type="compositionally biased region" description="Basic and acidic residues" evidence="1">
    <location>
        <begin position="1"/>
        <end position="15"/>
    </location>
</feature>
<comment type="caution">
    <text evidence="3">The sequence shown here is derived from an EMBL/GenBank/DDBJ whole genome shotgun (WGS) entry which is preliminary data.</text>
</comment>
<evidence type="ECO:0000256" key="1">
    <source>
        <dbReference type="SAM" id="MobiDB-lite"/>
    </source>
</evidence>
<dbReference type="Proteomes" id="UP000280182">
    <property type="component" value="Unassembled WGS sequence"/>
</dbReference>
<dbReference type="RefSeq" id="WP_125394722.1">
    <property type="nucleotide sequence ID" value="NZ_RJPJ01000003.1"/>
</dbReference>
<feature type="domain" description="DUF6287" evidence="2">
    <location>
        <begin position="54"/>
        <end position="86"/>
    </location>
</feature>
<name>A0A3R9KGH4_STROR</name>
<feature type="region of interest" description="Disordered" evidence="1">
    <location>
        <begin position="1"/>
        <end position="23"/>
    </location>
</feature>